<dbReference type="OrthoDB" id="9006201at2"/>
<protein>
    <submittedName>
        <fullName evidence="1">Uncharacterized protein</fullName>
    </submittedName>
</protein>
<evidence type="ECO:0000313" key="1">
    <source>
        <dbReference type="EMBL" id="SDR24535.1"/>
    </source>
</evidence>
<reference evidence="2" key="1">
    <citation type="submission" date="2016-10" db="EMBL/GenBank/DDBJ databases">
        <authorList>
            <person name="Varghese N."/>
        </authorList>
    </citation>
    <scope>NUCLEOTIDE SEQUENCE [LARGE SCALE GENOMIC DNA]</scope>
    <source>
        <strain evidence="2">GAS106B</strain>
    </source>
</reference>
<name>A0A1H1HGF2_9BURK</name>
<organism evidence="1 2">
    <name type="scientific">Paraburkholderia fungorum</name>
    <dbReference type="NCBI Taxonomy" id="134537"/>
    <lineage>
        <taxon>Bacteria</taxon>
        <taxon>Pseudomonadati</taxon>
        <taxon>Pseudomonadota</taxon>
        <taxon>Betaproteobacteria</taxon>
        <taxon>Burkholderiales</taxon>
        <taxon>Burkholderiaceae</taxon>
        <taxon>Paraburkholderia</taxon>
    </lineage>
</organism>
<dbReference type="RefSeq" id="WP_074767681.1">
    <property type="nucleotide sequence ID" value="NZ_FNKP01000002.1"/>
</dbReference>
<keyword evidence="2" id="KW-1185">Reference proteome</keyword>
<gene>
    <name evidence="1" type="ORF">SAMN05443245_3882</name>
</gene>
<proteinExistence type="predicted"/>
<evidence type="ECO:0000313" key="2">
    <source>
        <dbReference type="Proteomes" id="UP000183487"/>
    </source>
</evidence>
<accession>A0A1H1HGF2</accession>
<sequence>MTNASGASISRQGPQLEALQVLAEYLELSLDAGASLIVMRHSNDIATLYVGDPAGPREELKRRGTIAASLANEILNVTDAGINRIEIEGKTYRFFRSFTHLEEVAAVVFAST</sequence>
<dbReference type="EMBL" id="FNKP01000002">
    <property type="protein sequence ID" value="SDR24535.1"/>
    <property type="molecule type" value="Genomic_DNA"/>
</dbReference>
<dbReference type="AlphaFoldDB" id="A0A1H1HGF2"/>
<dbReference type="Proteomes" id="UP000183487">
    <property type="component" value="Unassembled WGS sequence"/>
</dbReference>